<name>A0A7W6NMX6_9HYPH</name>
<dbReference type="InterPro" id="IPR005835">
    <property type="entry name" value="NTP_transferase_dom"/>
</dbReference>
<dbReference type="GO" id="GO:0016779">
    <property type="term" value="F:nucleotidyltransferase activity"/>
    <property type="evidence" value="ECO:0007669"/>
    <property type="project" value="UniProtKB-KW"/>
</dbReference>
<dbReference type="SUPFAM" id="SSF53448">
    <property type="entry name" value="Nucleotide-diphospho-sugar transferases"/>
    <property type="match status" value="1"/>
</dbReference>
<protein>
    <submittedName>
        <fullName evidence="4">MurNAc alpha-1-phosphate uridylyltransferase</fullName>
        <ecNumber evidence="4">2.7.7.-</ecNumber>
    </submittedName>
</protein>
<dbReference type="EMBL" id="JACIEZ010000012">
    <property type="protein sequence ID" value="MBB4066880.1"/>
    <property type="molecule type" value="Genomic_DNA"/>
</dbReference>
<dbReference type="EC" id="2.7.7.-" evidence="4"/>
<comment type="caution">
    <text evidence="4">The sequence shown here is derived from an EMBL/GenBank/DDBJ whole genome shotgun (WGS) entry which is preliminary data.</text>
</comment>
<accession>A0A7W6NMX6</accession>
<dbReference type="Gene3D" id="3.90.550.10">
    <property type="entry name" value="Spore Coat Polysaccharide Biosynthesis Protein SpsA, Chain A"/>
    <property type="match status" value="1"/>
</dbReference>
<evidence type="ECO:0000313" key="4">
    <source>
        <dbReference type="EMBL" id="MBB4066880.1"/>
    </source>
</evidence>
<dbReference type="InterPro" id="IPR029044">
    <property type="entry name" value="Nucleotide-diphossugar_trans"/>
</dbReference>
<feature type="domain" description="Nucleotidyl transferase" evidence="3">
    <location>
        <begin position="11"/>
        <end position="119"/>
    </location>
</feature>
<dbReference type="CDD" id="cd06422">
    <property type="entry name" value="NTP_transferase_like_1"/>
    <property type="match status" value="1"/>
</dbReference>
<evidence type="ECO:0000313" key="5">
    <source>
        <dbReference type="Proteomes" id="UP000528286"/>
    </source>
</evidence>
<keyword evidence="5" id="KW-1185">Reference proteome</keyword>
<dbReference type="PANTHER" id="PTHR43584:SF8">
    <property type="entry name" value="N-ACETYLMURAMATE ALPHA-1-PHOSPHATE URIDYLYLTRANSFERASE"/>
    <property type="match status" value="1"/>
</dbReference>
<proteinExistence type="predicted"/>
<dbReference type="RefSeq" id="WP_183368158.1">
    <property type="nucleotide sequence ID" value="NZ_JACIEZ010000012.1"/>
</dbReference>
<keyword evidence="1 4" id="KW-0808">Transferase</keyword>
<dbReference type="Proteomes" id="UP000528286">
    <property type="component" value="Unassembled WGS sequence"/>
</dbReference>
<organism evidence="4 5">
    <name type="scientific">Gellertiella hungarica</name>
    <dbReference type="NCBI Taxonomy" id="1572859"/>
    <lineage>
        <taxon>Bacteria</taxon>
        <taxon>Pseudomonadati</taxon>
        <taxon>Pseudomonadota</taxon>
        <taxon>Alphaproteobacteria</taxon>
        <taxon>Hyphomicrobiales</taxon>
        <taxon>Rhizobiaceae</taxon>
        <taxon>Gellertiella</taxon>
    </lineage>
</organism>
<gene>
    <name evidence="4" type="ORF">GGR23_004107</name>
</gene>
<evidence type="ECO:0000259" key="3">
    <source>
        <dbReference type="Pfam" id="PF00483"/>
    </source>
</evidence>
<reference evidence="4 5" key="1">
    <citation type="submission" date="2020-08" db="EMBL/GenBank/DDBJ databases">
        <title>Genomic Encyclopedia of Type Strains, Phase IV (KMG-IV): sequencing the most valuable type-strain genomes for metagenomic binning, comparative biology and taxonomic classification.</title>
        <authorList>
            <person name="Goeker M."/>
        </authorList>
    </citation>
    <scope>NUCLEOTIDE SEQUENCE [LARGE SCALE GENOMIC DNA]</scope>
    <source>
        <strain evidence="4 5">DSM 29853</strain>
    </source>
</reference>
<dbReference type="PANTHER" id="PTHR43584">
    <property type="entry name" value="NUCLEOTIDYL TRANSFERASE"/>
    <property type="match status" value="1"/>
</dbReference>
<dbReference type="Pfam" id="PF00483">
    <property type="entry name" value="NTP_transferase"/>
    <property type="match status" value="1"/>
</dbReference>
<dbReference type="InterPro" id="IPR050065">
    <property type="entry name" value="GlmU-like"/>
</dbReference>
<dbReference type="AlphaFoldDB" id="A0A7W6NMX6"/>
<keyword evidence="2 4" id="KW-0548">Nucleotidyltransferase</keyword>
<evidence type="ECO:0000256" key="2">
    <source>
        <dbReference type="ARBA" id="ARBA00022695"/>
    </source>
</evidence>
<sequence length="245" mass="26610">MPDGHSPISQAMVLAAGLGTRLRPITERMPKPLVPVAGRPMIDYVLDLLVEAGVRKAAVNIHHFADQMEAHLARERRLAILLSDERQELLNSGGGLVRGLKLLDCEPTLVMNADLFWVNETATPPALKRLAQGFDPERMDMLLLCVPLDRTTGHNGKKDFSLGSDGQLARFREGLPAPVVYAGAMAVHPRLFSDAPDGPFNLNIYFDRAIASGRLHGILLDADWITVGTPEAIAEAETVLGRKAG</sequence>
<evidence type="ECO:0000256" key="1">
    <source>
        <dbReference type="ARBA" id="ARBA00022679"/>
    </source>
</evidence>